<name>A0A0F9HC17_9ZZZZ</name>
<dbReference type="AlphaFoldDB" id="A0A0F9HC17"/>
<reference evidence="1" key="1">
    <citation type="journal article" date="2015" name="Nature">
        <title>Complex archaea that bridge the gap between prokaryotes and eukaryotes.</title>
        <authorList>
            <person name="Spang A."/>
            <person name="Saw J.H."/>
            <person name="Jorgensen S.L."/>
            <person name="Zaremba-Niedzwiedzka K."/>
            <person name="Martijn J."/>
            <person name="Lind A.E."/>
            <person name="van Eijk R."/>
            <person name="Schleper C."/>
            <person name="Guy L."/>
            <person name="Ettema T.J."/>
        </authorList>
    </citation>
    <scope>NUCLEOTIDE SEQUENCE</scope>
</reference>
<dbReference type="CDD" id="cd15482">
    <property type="entry name" value="Sialidase_non-viral"/>
    <property type="match status" value="2"/>
</dbReference>
<dbReference type="Pfam" id="PF02012">
    <property type="entry name" value="BNR"/>
    <property type="match status" value="1"/>
</dbReference>
<dbReference type="InterPro" id="IPR015943">
    <property type="entry name" value="WD40/YVTN_repeat-like_dom_sf"/>
</dbReference>
<dbReference type="Gene3D" id="2.130.10.10">
    <property type="entry name" value="YVTN repeat-like/Quinoprotein amine dehydrogenase"/>
    <property type="match status" value="2"/>
</dbReference>
<dbReference type="PANTHER" id="PTHR43739:SF5">
    <property type="entry name" value="EXO-ALPHA-SIALIDASE"/>
    <property type="match status" value="1"/>
</dbReference>
<dbReference type="EMBL" id="LAZR01025216">
    <property type="protein sequence ID" value="KKL72622.1"/>
    <property type="molecule type" value="Genomic_DNA"/>
</dbReference>
<dbReference type="InterPro" id="IPR052025">
    <property type="entry name" value="Xyloglucanase_GH74"/>
</dbReference>
<gene>
    <name evidence="1" type="ORF">LCGC14_2083080</name>
</gene>
<proteinExistence type="predicted"/>
<dbReference type="PANTHER" id="PTHR43739">
    <property type="entry name" value="XYLOGLUCANASE (EUROFUNG)"/>
    <property type="match status" value="1"/>
</dbReference>
<evidence type="ECO:0000313" key="1">
    <source>
        <dbReference type="EMBL" id="KKL72622.1"/>
    </source>
</evidence>
<organism evidence="1">
    <name type="scientific">marine sediment metagenome</name>
    <dbReference type="NCBI Taxonomy" id="412755"/>
    <lineage>
        <taxon>unclassified sequences</taxon>
        <taxon>metagenomes</taxon>
        <taxon>ecological metagenomes</taxon>
    </lineage>
</organism>
<dbReference type="InterPro" id="IPR002860">
    <property type="entry name" value="BNR_rpt"/>
</dbReference>
<dbReference type="SUPFAM" id="SSF110296">
    <property type="entry name" value="Oligoxyloglucan reducing end-specific cellobiohydrolase"/>
    <property type="match status" value="1"/>
</dbReference>
<evidence type="ECO:0008006" key="2">
    <source>
        <dbReference type="Google" id="ProtNLM"/>
    </source>
</evidence>
<sequence>MCVSTDYGKTWKPISTGLPKVGACTAVVVDPASPPNRRTLYASFYGGGVFKSVDDGKTWQARNKGLNVEKNDHFTDLKRCDDGTLYALCGGRKHARYKPEPVCGLYKSVDGAASWTHVTAGVKMYLPFGFDVLPTDSRTIWLCVSAVPRKHDEAGVYKSDDAGKTWTKLPIQWPAGGPDYVHAKYPSIDPNNPDRVWISTGTHGTLVTIDGGRTFRPVAGLPFRGANRVTVDPLDPETIWVSTFGGGIWRGPAKD</sequence>
<protein>
    <recommendedName>
        <fullName evidence="2">Sortilin N-terminal domain-containing protein</fullName>
    </recommendedName>
</protein>
<comment type="caution">
    <text evidence="1">The sequence shown here is derived from an EMBL/GenBank/DDBJ whole genome shotgun (WGS) entry which is preliminary data.</text>
</comment>
<accession>A0A0F9HC17</accession>
<dbReference type="GO" id="GO:0010411">
    <property type="term" value="P:xyloglucan metabolic process"/>
    <property type="evidence" value="ECO:0007669"/>
    <property type="project" value="TreeGrafter"/>
</dbReference>